<evidence type="ECO:0000256" key="1">
    <source>
        <dbReference type="ARBA" id="ARBA00022664"/>
    </source>
</evidence>
<keyword evidence="5" id="KW-1185">Reference proteome</keyword>
<keyword evidence="1" id="KW-0507">mRNA processing</keyword>
<sequence length="394" mass="42886">MATGVDAKLLKSTKFPPEFNAKVDMQKVNLQVMKKLGAFPSPVLSYRAKITNSHSSRWIAGRIAEILGDDDDVVIELCFGLIEGSRYPDIKSLQIQLAGFLEKETASFCKELWKLCLSAQTSPQGVPKELLEAKKMELIQEKIEADKAAEEARKRREEMERREREISHGAIETLKGEGLDEATIDLDHQRFAAVAVVATGAATETLTCPAEIDTALLEGEHLGGVLLLLLAPVLSHGGHLPQGTPLHRGFRVPAEVEGTLHLLLHDELVPVPEERENGLAGAVADELEEQVGNEKTTILGFTLSVKLQIEIRFAISLAALAVAVVVRFLQPPTSRPGIKGAVCLPDPDQNLQAAVDPLRKVPLDAMCEGGNALQANFWPCPLRESADLGEFQPD</sequence>
<dbReference type="SUPFAM" id="SSF101233">
    <property type="entry name" value="PWI domain"/>
    <property type="match status" value="1"/>
</dbReference>
<dbReference type="GO" id="GO:0005681">
    <property type="term" value="C:spliceosomal complex"/>
    <property type="evidence" value="ECO:0007669"/>
    <property type="project" value="TreeGrafter"/>
</dbReference>
<comment type="caution">
    <text evidence="4">The sequence shown here is derived from an EMBL/GenBank/DDBJ whole genome shotgun (WGS) entry which is preliminary data.</text>
</comment>
<dbReference type="GO" id="GO:0006397">
    <property type="term" value="P:mRNA processing"/>
    <property type="evidence" value="ECO:0007669"/>
    <property type="project" value="UniProtKB-KW"/>
</dbReference>
<keyword evidence="2" id="KW-0175">Coiled coil</keyword>
<evidence type="ECO:0000259" key="3">
    <source>
        <dbReference type="PROSITE" id="PS51025"/>
    </source>
</evidence>
<dbReference type="EMBL" id="JAKWBI020000046">
    <property type="protein sequence ID" value="KAJ2904720.1"/>
    <property type="molecule type" value="Genomic_DNA"/>
</dbReference>
<dbReference type="PROSITE" id="PS51025">
    <property type="entry name" value="PWI"/>
    <property type="match status" value="1"/>
</dbReference>
<protein>
    <submittedName>
        <fullName evidence="4">PWI domain-containing protein</fullName>
    </submittedName>
</protein>
<evidence type="ECO:0000313" key="5">
    <source>
        <dbReference type="Proteomes" id="UP001201980"/>
    </source>
</evidence>
<dbReference type="PANTHER" id="PTHR23148">
    <property type="entry name" value="SERINE/ARGININE REGULATED NUCLEAR MATRIX PROTEIN"/>
    <property type="match status" value="1"/>
</dbReference>
<dbReference type="SMART" id="SM00311">
    <property type="entry name" value="PWI"/>
    <property type="match status" value="1"/>
</dbReference>
<feature type="coiled-coil region" evidence="2">
    <location>
        <begin position="128"/>
        <end position="165"/>
    </location>
</feature>
<dbReference type="Gene3D" id="1.20.1390.10">
    <property type="entry name" value="PWI domain"/>
    <property type="match status" value="1"/>
</dbReference>
<dbReference type="InterPro" id="IPR002483">
    <property type="entry name" value="PWI_dom"/>
</dbReference>
<proteinExistence type="predicted"/>
<dbReference type="InterPro" id="IPR052225">
    <property type="entry name" value="Ser/Arg_repetitive_matrix"/>
</dbReference>
<dbReference type="Proteomes" id="UP001201980">
    <property type="component" value="Unassembled WGS sequence"/>
</dbReference>
<dbReference type="PANTHER" id="PTHR23148:SF0">
    <property type="entry name" value="SERINE_ARGININE REPETITIVE MATRIX PROTEIN 1"/>
    <property type="match status" value="1"/>
</dbReference>
<name>A0AAD5RUV7_9PEZI</name>
<dbReference type="AlphaFoldDB" id="A0AAD5RUV7"/>
<dbReference type="GO" id="GO:0003723">
    <property type="term" value="F:RNA binding"/>
    <property type="evidence" value="ECO:0007669"/>
    <property type="project" value="TreeGrafter"/>
</dbReference>
<dbReference type="Pfam" id="PF01480">
    <property type="entry name" value="PWI"/>
    <property type="match status" value="1"/>
</dbReference>
<reference evidence="4" key="1">
    <citation type="submission" date="2022-07" db="EMBL/GenBank/DDBJ databases">
        <title>Draft genome sequence of Zalerion maritima ATCC 34329, a (micro)plastics degrading marine fungus.</title>
        <authorList>
            <person name="Paco A."/>
            <person name="Goncalves M.F.M."/>
            <person name="Rocha-Santos T.A.P."/>
            <person name="Alves A."/>
        </authorList>
    </citation>
    <scope>NUCLEOTIDE SEQUENCE</scope>
    <source>
        <strain evidence="4">ATCC 34329</strain>
    </source>
</reference>
<dbReference type="GO" id="GO:0048024">
    <property type="term" value="P:regulation of mRNA splicing, via spliceosome"/>
    <property type="evidence" value="ECO:0007669"/>
    <property type="project" value="TreeGrafter"/>
</dbReference>
<accession>A0AAD5RUV7</accession>
<organism evidence="4 5">
    <name type="scientific">Zalerion maritima</name>
    <dbReference type="NCBI Taxonomy" id="339359"/>
    <lineage>
        <taxon>Eukaryota</taxon>
        <taxon>Fungi</taxon>
        <taxon>Dikarya</taxon>
        <taxon>Ascomycota</taxon>
        <taxon>Pezizomycotina</taxon>
        <taxon>Sordariomycetes</taxon>
        <taxon>Lulworthiomycetidae</taxon>
        <taxon>Lulworthiales</taxon>
        <taxon>Lulworthiaceae</taxon>
        <taxon>Zalerion</taxon>
    </lineage>
</organism>
<gene>
    <name evidence="4" type="ORF">MKZ38_007338</name>
</gene>
<feature type="domain" description="PWI" evidence="3">
    <location>
        <begin position="12"/>
        <end position="133"/>
    </location>
</feature>
<dbReference type="InterPro" id="IPR036483">
    <property type="entry name" value="PWI_dom_sf"/>
</dbReference>
<evidence type="ECO:0000256" key="2">
    <source>
        <dbReference type="SAM" id="Coils"/>
    </source>
</evidence>
<evidence type="ECO:0000313" key="4">
    <source>
        <dbReference type="EMBL" id="KAJ2904720.1"/>
    </source>
</evidence>